<comment type="caution">
    <text evidence="3">The sequence shown here is derived from an EMBL/GenBank/DDBJ whole genome shotgun (WGS) entry which is preliminary data.</text>
</comment>
<keyword evidence="4" id="KW-1185">Reference proteome</keyword>
<evidence type="ECO:0000313" key="3">
    <source>
        <dbReference type="EMBL" id="VTZ51665.1"/>
    </source>
</evidence>
<protein>
    <submittedName>
        <fullName evidence="3">Universal stress protein</fullName>
    </submittedName>
</protein>
<dbReference type="EMBL" id="CABFMQ020000104">
    <property type="protein sequence ID" value="VTZ51665.1"/>
    <property type="molecule type" value="Genomic_DNA"/>
</dbReference>
<evidence type="ECO:0000259" key="2">
    <source>
        <dbReference type="Pfam" id="PF00582"/>
    </source>
</evidence>
<dbReference type="Proteomes" id="UP000485880">
    <property type="component" value="Unassembled WGS sequence"/>
</dbReference>
<dbReference type="CDD" id="cd00293">
    <property type="entry name" value="USP-like"/>
    <property type="match status" value="1"/>
</dbReference>
<dbReference type="Pfam" id="PF00582">
    <property type="entry name" value="Usp"/>
    <property type="match status" value="1"/>
</dbReference>
<comment type="similarity">
    <text evidence="1">Belongs to the universal stress protein A family.</text>
</comment>
<proteinExistence type="inferred from homology"/>
<dbReference type="PANTHER" id="PTHR46268:SF15">
    <property type="entry name" value="UNIVERSAL STRESS PROTEIN HP_0031"/>
    <property type="match status" value="1"/>
</dbReference>
<dbReference type="Gene3D" id="3.40.50.12370">
    <property type="match status" value="1"/>
</dbReference>
<evidence type="ECO:0000256" key="1">
    <source>
        <dbReference type="ARBA" id="ARBA00008791"/>
    </source>
</evidence>
<sequence length="329" mass="36244">MQINIAARFCADNGCAAGEHMRHRFALPSRVEPTFAPRQEKSLTMIKDIIVHLDGSADDAVRLAHAERIAAIFGAHIRGLYANILPEITLAMAEYAAVTPVIAASQDEARANGDQIERTLRRRFETIAAPAELRRFDLFADGLWRTVASQARTADLMVTMKPYRADAPDCWPQVIEAALFASGRGVYVVPDEAIPVAQGTVEHMTKTVLVAWNDTREAARALSEAMPFLEKAQDVVVAIVDRDGPAEAKNAEPGADIARHLDRHGVKVELRHVANWDNTADALLNEIRRLDVGLVVLGAYGHSRFREWITGGVTRRFLTDCPSPMLMAH</sequence>
<accession>A0A8B6MAW2</accession>
<name>A0A8B6MAW2_METTU</name>
<gene>
    <name evidence="3" type="ORF">MPC4_450006</name>
</gene>
<dbReference type="PANTHER" id="PTHR46268">
    <property type="entry name" value="STRESS RESPONSE PROTEIN NHAX"/>
    <property type="match status" value="1"/>
</dbReference>
<reference evidence="3 4" key="1">
    <citation type="submission" date="2019-05" db="EMBL/GenBank/DDBJ databases">
        <authorList>
            <person name="Farhan Ul Haque M."/>
        </authorList>
    </citation>
    <scope>NUCLEOTIDE SEQUENCE [LARGE SCALE GENOMIC DNA]</scope>
    <source>
        <strain evidence="3">2</strain>
    </source>
</reference>
<dbReference type="SUPFAM" id="SSF52402">
    <property type="entry name" value="Adenine nucleotide alpha hydrolases-like"/>
    <property type="match status" value="2"/>
</dbReference>
<dbReference type="InterPro" id="IPR006016">
    <property type="entry name" value="UspA"/>
</dbReference>
<dbReference type="AlphaFoldDB" id="A0A8B6MAW2"/>
<evidence type="ECO:0000313" key="4">
    <source>
        <dbReference type="Proteomes" id="UP000485880"/>
    </source>
</evidence>
<feature type="domain" description="UspA" evidence="2">
    <location>
        <begin position="204"/>
        <end position="328"/>
    </location>
</feature>
<organism evidence="3 4">
    <name type="scientific">Methylocella tundrae</name>
    <dbReference type="NCBI Taxonomy" id="227605"/>
    <lineage>
        <taxon>Bacteria</taxon>
        <taxon>Pseudomonadati</taxon>
        <taxon>Pseudomonadota</taxon>
        <taxon>Alphaproteobacteria</taxon>
        <taxon>Hyphomicrobiales</taxon>
        <taxon>Beijerinckiaceae</taxon>
        <taxon>Methylocella</taxon>
    </lineage>
</organism>